<dbReference type="EMBL" id="BAQD01000014">
    <property type="protein sequence ID" value="GBQ06657.1"/>
    <property type="molecule type" value="Genomic_DNA"/>
</dbReference>
<feature type="region of interest" description="Disordered" evidence="1">
    <location>
        <begin position="554"/>
        <end position="576"/>
    </location>
</feature>
<sequence>MQLLEQGEAVEAFSIFADLARRDDPQAQYQVGQCYLSGNGVLASLEEGARWVSRAAHHGMPEACFTLATLYAMGLPEGFDPTTTFNTVDALTAEHEHAEKHPDFEQAELWARRGAEAGNADAQALLAHILTHGPKELRDERQARYWYEKAADGGALQGYLGLGLLLVGEAKTEDEKRRAAAYLTKASEGDLGTACATLGWMYETGFAVKQSFDRAAHYYEKAAENNIPPAQARYGLMLLKGVGVEANITRAESWLRRAAYNGDADAAALLGDLYIRGEDFVPVPSEALKWYRLAAENGHVAATRALALLYLTGTGTERDPKKAAHWFQVAAEKGDKHAVADFGNMILAGVPQSDEAKEEMQERFRHLAESGDPLGAFNLGVCLAQGLGGGRDETRALYWMSKARDGIVNAQYWYGRMLYEGIGLSADPVNGLKWIEKAAEAGMPEACVAAAQLLVTGAVAGRRDHQKALALYHQAAEQGNVDAFFSLGAMYGGGHDIPTDRSRAFDYFEKAAQRGHGLAQMMVGRYLARGLAGHTDVDQARLWLRRAVKNGAKEAEKDLKELDQQRLSAEKGEDHG</sequence>
<dbReference type="PANTHER" id="PTHR11102:SF160">
    <property type="entry name" value="ERAD-ASSOCIATED E3 UBIQUITIN-PROTEIN LIGASE COMPONENT HRD3"/>
    <property type="match status" value="1"/>
</dbReference>
<dbReference type="Proteomes" id="UP001062901">
    <property type="component" value="Unassembled WGS sequence"/>
</dbReference>
<name>A0ABQ0NYV5_9PROT</name>
<dbReference type="SMART" id="SM00671">
    <property type="entry name" value="SEL1"/>
    <property type="match status" value="12"/>
</dbReference>
<evidence type="ECO:0000256" key="1">
    <source>
        <dbReference type="SAM" id="MobiDB-lite"/>
    </source>
</evidence>
<dbReference type="Pfam" id="PF08238">
    <property type="entry name" value="Sel1"/>
    <property type="match status" value="13"/>
</dbReference>
<dbReference type="InterPro" id="IPR006597">
    <property type="entry name" value="Sel1-like"/>
</dbReference>
<dbReference type="Gene3D" id="1.25.40.10">
    <property type="entry name" value="Tetratricopeptide repeat domain"/>
    <property type="match status" value="4"/>
</dbReference>
<dbReference type="PANTHER" id="PTHR11102">
    <property type="entry name" value="SEL-1-LIKE PROTEIN"/>
    <property type="match status" value="1"/>
</dbReference>
<evidence type="ECO:0000313" key="2">
    <source>
        <dbReference type="EMBL" id="GBQ06657.1"/>
    </source>
</evidence>
<comment type="caution">
    <text evidence="2">The sequence shown here is derived from an EMBL/GenBank/DDBJ whole genome shotgun (WGS) entry which is preliminary data.</text>
</comment>
<keyword evidence="3" id="KW-1185">Reference proteome</keyword>
<accession>A0ABQ0NYV5</accession>
<reference evidence="2" key="1">
    <citation type="submission" date="2013-04" db="EMBL/GenBank/DDBJ databases">
        <title>The genome sequencing project of 58 acetic acid bacteria.</title>
        <authorList>
            <person name="Okamoto-Kainuma A."/>
            <person name="Ishikawa M."/>
            <person name="Umino S."/>
            <person name="Koizumi Y."/>
            <person name="Shiwa Y."/>
            <person name="Yoshikawa H."/>
            <person name="Matsutani M."/>
            <person name="Matsushita K."/>
        </authorList>
    </citation>
    <scope>NUCLEOTIDE SEQUENCE</scope>
    <source>
        <strain evidence="2">DSM 15669</strain>
    </source>
</reference>
<dbReference type="SUPFAM" id="SSF81901">
    <property type="entry name" value="HCP-like"/>
    <property type="match status" value="4"/>
</dbReference>
<evidence type="ECO:0000313" key="3">
    <source>
        <dbReference type="Proteomes" id="UP001062901"/>
    </source>
</evidence>
<gene>
    <name evidence="2" type="ORF">AA15669_1034</name>
</gene>
<protein>
    <submittedName>
        <fullName evidence="2">Tetratricopeptide repeat family protein</fullName>
    </submittedName>
</protein>
<dbReference type="InterPro" id="IPR011990">
    <property type="entry name" value="TPR-like_helical_dom_sf"/>
</dbReference>
<organism evidence="2 3">
    <name type="scientific">Saccharibacter floricola DSM 15669</name>
    <dbReference type="NCBI Taxonomy" id="1123227"/>
    <lineage>
        <taxon>Bacteria</taxon>
        <taxon>Pseudomonadati</taxon>
        <taxon>Pseudomonadota</taxon>
        <taxon>Alphaproteobacteria</taxon>
        <taxon>Acetobacterales</taxon>
        <taxon>Acetobacteraceae</taxon>
        <taxon>Saccharibacter</taxon>
    </lineage>
</organism>
<dbReference type="InterPro" id="IPR050767">
    <property type="entry name" value="Sel1_AlgK"/>
</dbReference>
<proteinExistence type="predicted"/>